<dbReference type="Gene3D" id="3.40.50.720">
    <property type="entry name" value="NAD(P)-binding Rossmann-like Domain"/>
    <property type="match status" value="1"/>
</dbReference>
<keyword evidence="4" id="KW-1185">Reference proteome</keyword>
<reference evidence="3" key="1">
    <citation type="submission" date="2021-12" db="EMBL/GenBank/DDBJ databases">
        <title>Curvularia clavata genome.</title>
        <authorList>
            <person name="Cao Y."/>
        </authorList>
    </citation>
    <scope>NUCLEOTIDE SEQUENCE</scope>
    <source>
        <strain evidence="3">Yc1106</strain>
    </source>
</reference>
<sequence length="159" mass="16797">MPNTPVSICEGATALVTSRHTTKPERDSVIGLFRIFSSCVEILAEEELLDVVAAISGSGPAYIFQFYKSLVEIGNELGLPKSLAHSLVLQTGVGSGLLAKHDPTISFDEMIENVCVPGGSTEKGMKSLKDAGFDVAIRNGVRSSLRANKAMGVESPLSC</sequence>
<dbReference type="Proteomes" id="UP001056012">
    <property type="component" value="Chromosome 2"/>
</dbReference>
<dbReference type="InterPro" id="IPR029036">
    <property type="entry name" value="P5CR_dimer"/>
</dbReference>
<evidence type="ECO:0000313" key="4">
    <source>
        <dbReference type="Proteomes" id="UP001056012"/>
    </source>
</evidence>
<dbReference type="OrthoDB" id="10263291at2759"/>
<dbReference type="AlphaFoldDB" id="A0A9Q8Z751"/>
<dbReference type="GO" id="GO:0055129">
    <property type="term" value="P:L-proline biosynthetic process"/>
    <property type="evidence" value="ECO:0007669"/>
    <property type="project" value="TreeGrafter"/>
</dbReference>
<dbReference type="PANTHER" id="PTHR11645:SF0">
    <property type="entry name" value="PYRROLINE-5-CARBOXYLATE REDUCTASE 3"/>
    <property type="match status" value="1"/>
</dbReference>
<name>A0A9Q8Z751_CURCL</name>
<feature type="domain" description="Pyrroline-5-carboxylate reductase dimerisation" evidence="2">
    <location>
        <begin position="46"/>
        <end position="150"/>
    </location>
</feature>
<evidence type="ECO:0000313" key="3">
    <source>
        <dbReference type="EMBL" id="USP76415.1"/>
    </source>
</evidence>
<keyword evidence="1" id="KW-0560">Oxidoreductase</keyword>
<proteinExistence type="predicted"/>
<dbReference type="VEuPathDB" id="FungiDB:yc1106_03689"/>
<dbReference type="Gene3D" id="1.10.3730.10">
    <property type="entry name" value="ProC C-terminal domain-like"/>
    <property type="match status" value="1"/>
</dbReference>
<organism evidence="3 4">
    <name type="scientific">Curvularia clavata</name>
    <dbReference type="NCBI Taxonomy" id="95742"/>
    <lineage>
        <taxon>Eukaryota</taxon>
        <taxon>Fungi</taxon>
        <taxon>Dikarya</taxon>
        <taxon>Ascomycota</taxon>
        <taxon>Pezizomycotina</taxon>
        <taxon>Dothideomycetes</taxon>
        <taxon>Pleosporomycetidae</taxon>
        <taxon>Pleosporales</taxon>
        <taxon>Pleosporineae</taxon>
        <taxon>Pleosporaceae</taxon>
        <taxon>Curvularia</taxon>
    </lineage>
</organism>
<dbReference type="GO" id="GO:0004735">
    <property type="term" value="F:pyrroline-5-carboxylate reductase activity"/>
    <property type="evidence" value="ECO:0007669"/>
    <property type="project" value="TreeGrafter"/>
</dbReference>
<gene>
    <name evidence="3" type="ORF">yc1106_03689</name>
</gene>
<accession>A0A9Q8Z751</accession>
<dbReference type="Pfam" id="PF14748">
    <property type="entry name" value="P5CR_dimer"/>
    <property type="match status" value="1"/>
</dbReference>
<dbReference type="InterPro" id="IPR008927">
    <property type="entry name" value="6-PGluconate_DH-like_C_sf"/>
</dbReference>
<evidence type="ECO:0000259" key="2">
    <source>
        <dbReference type="Pfam" id="PF14748"/>
    </source>
</evidence>
<dbReference type="PANTHER" id="PTHR11645">
    <property type="entry name" value="PYRROLINE-5-CARBOXYLATE REDUCTASE"/>
    <property type="match status" value="1"/>
</dbReference>
<dbReference type="EMBL" id="CP089275">
    <property type="protein sequence ID" value="USP76415.1"/>
    <property type="molecule type" value="Genomic_DNA"/>
</dbReference>
<dbReference type="SUPFAM" id="SSF48179">
    <property type="entry name" value="6-phosphogluconate dehydrogenase C-terminal domain-like"/>
    <property type="match status" value="1"/>
</dbReference>
<protein>
    <submittedName>
        <fullName evidence="3">Pyrroline-5-carboxylate reductase</fullName>
    </submittedName>
</protein>
<evidence type="ECO:0000256" key="1">
    <source>
        <dbReference type="ARBA" id="ARBA00023002"/>
    </source>
</evidence>